<dbReference type="OrthoDB" id="407037at2759"/>
<protein>
    <recommendedName>
        <fullName evidence="1">Ubiquitin-like domain-containing protein</fullName>
    </recommendedName>
</protein>
<dbReference type="InterPro" id="IPR029071">
    <property type="entry name" value="Ubiquitin-like_domsf"/>
</dbReference>
<dbReference type="PROSITE" id="PS50053">
    <property type="entry name" value="UBIQUITIN_2"/>
    <property type="match status" value="1"/>
</dbReference>
<dbReference type="AlphaFoldDB" id="A0A812TJJ2"/>
<comment type="caution">
    <text evidence="2">The sequence shown here is derived from an EMBL/GenBank/DDBJ whole genome shotgun (WGS) entry which is preliminary data.</text>
</comment>
<dbReference type="Proteomes" id="UP000604046">
    <property type="component" value="Unassembled WGS sequence"/>
</dbReference>
<evidence type="ECO:0000313" key="2">
    <source>
        <dbReference type="EMBL" id="CAE7525758.1"/>
    </source>
</evidence>
<gene>
    <name evidence="2" type="ORF">SNAT2548_LOCUS29429</name>
</gene>
<accession>A0A812TJJ2</accession>
<reference evidence="2" key="1">
    <citation type="submission" date="2021-02" db="EMBL/GenBank/DDBJ databases">
        <authorList>
            <person name="Dougan E. K."/>
            <person name="Rhodes N."/>
            <person name="Thang M."/>
            <person name="Chan C."/>
        </authorList>
    </citation>
    <scope>NUCLEOTIDE SEQUENCE</scope>
</reference>
<name>A0A812TJJ2_9DINO</name>
<dbReference type="InterPro" id="IPR000626">
    <property type="entry name" value="Ubiquitin-like_dom"/>
</dbReference>
<dbReference type="SUPFAM" id="SSF54236">
    <property type="entry name" value="Ubiquitin-like"/>
    <property type="match status" value="1"/>
</dbReference>
<proteinExistence type="predicted"/>
<feature type="domain" description="Ubiquitin-like" evidence="1">
    <location>
        <begin position="41"/>
        <end position="100"/>
    </location>
</feature>
<sequence>MGAMMGSAKKPAPLGGLHLQHLSSLWTGQHGHSSENRDAELCIQFLLLSGQQLCLQFRRDATVQAARHHIALICCLPSQAVQLLYAGDLLQEEVHLSSLGEDSVQVIFNASCLHKGPGVQLAELGVWHGLKVRSLLLNPVAAESRGVLRQSCGLRGHRMSCFYTAKDADGSHTLVSARRKGHATCRQFTLGIEGLDLYCGRIYRSSGDKEYLLCDGWGGLGLSGHRKVLHSAMLQGEAREMGLLRFKSKRRVGLLHVEFVLPRMTPASRTQDGLKSAPLPQSILQLYHERKLDNLQILPGTADERNVELLLKGERIFEAWVSDASHWEVKFGPPLSHFQALGIMTAVLDNASSAIFHK</sequence>
<evidence type="ECO:0000259" key="1">
    <source>
        <dbReference type="PROSITE" id="PS50053"/>
    </source>
</evidence>
<organism evidence="2 3">
    <name type="scientific">Symbiodinium natans</name>
    <dbReference type="NCBI Taxonomy" id="878477"/>
    <lineage>
        <taxon>Eukaryota</taxon>
        <taxon>Sar</taxon>
        <taxon>Alveolata</taxon>
        <taxon>Dinophyceae</taxon>
        <taxon>Suessiales</taxon>
        <taxon>Symbiodiniaceae</taxon>
        <taxon>Symbiodinium</taxon>
    </lineage>
</organism>
<keyword evidence="3" id="KW-1185">Reference proteome</keyword>
<dbReference type="EMBL" id="CAJNDS010002560">
    <property type="protein sequence ID" value="CAE7525758.1"/>
    <property type="molecule type" value="Genomic_DNA"/>
</dbReference>
<evidence type="ECO:0000313" key="3">
    <source>
        <dbReference type="Proteomes" id="UP000604046"/>
    </source>
</evidence>
<dbReference type="CDD" id="cd17039">
    <property type="entry name" value="Ubl_ubiquitin_like"/>
    <property type="match status" value="1"/>
</dbReference>